<dbReference type="InterPro" id="IPR018299">
    <property type="entry name" value="Alkaline_phosphatase_AS"/>
</dbReference>
<keyword evidence="12" id="KW-0472">Membrane</keyword>
<comment type="cofactor">
    <cofactor evidence="16">
        <name>Zn(2+)</name>
        <dbReference type="ChEBI" id="CHEBI:29105"/>
    </cofactor>
    <text evidence="16">Binds 2 Zn(2+) ions.</text>
</comment>
<feature type="binding site" evidence="16">
    <location>
        <position position="377"/>
    </location>
    <ligand>
        <name>Zn(2+)</name>
        <dbReference type="ChEBI" id="CHEBI:29105"/>
        <label>2</label>
    </ligand>
</feature>
<dbReference type="GO" id="GO:0098552">
    <property type="term" value="C:side of membrane"/>
    <property type="evidence" value="ECO:0007669"/>
    <property type="project" value="UniProtKB-KW"/>
</dbReference>
<feature type="binding site" evidence="16">
    <location>
        <position position="173"/>
    </location>
    <ligand>
        <name>Mg(2+)</name>
        <dbReference type="ChEBI" id="CHEBI:18420"/>
    </ligand>
</feature>
<evidence type="ECO:0000313" key="21">
    <source>
        <dbReference type="Ensembl" id="ENSNGAP00000022744.1"/>
    </source>
</evidence>
<keyword evidence="14" id="KW-0449">Lipoprotein</keyword>
<evidence type="ECO:0000256" key="7">
    <source>
        <dbReference type="ARBA" id="ARBA00022622"/>
    </source>
</evidence>
<dbReference type="KEGG" id="ngi:103738250"/>
<dbReference type="InterPro" id="IPR001952">
    <property type="entry name" value="Alkaline_phosphatase"/>
</dbReference>
<evidence type="ECO:0000256" key="6">
    <source>
        <dbReference type="ARBA" id="ARBA00022475"/>
    </source>
</evidence>
<dbReference type="RefSeq" id="XP_008836347.1">
    <property type="nucleotide sequence ID" value="XM_008838125.1"/>
</dbReference>
<comment type="cofactor">
    <cofactor evidence="16">
        <name>Mg(2+)</name>
        <dbReference type="ChEBI" id="CHEBI:18420"/>
    </cofactor>
    <text evidence="16">Binds 1 Mg(2+) ion.</text>
</comment>
<evidence type="ECO:0000256" key="9">
    <source>
        <dbReference type="ARBA" id="ARBA00022801"/>
    </source>
</evidence>
<dbReference type="GO" id="GO:0046872">
    <property type="term" value="F:metal ion binding"/>
    <property type="evidence" value="ECO:0007669"/>
    <property type="project" value="UniProtKB-KW"/>
</dbReference>
<evidence type="ECO:0000256" key="18">
    <source>
        <dbReference type="RuleBase" id="RU003947"/>
    </source>
</evidence>
<feature type="region of interest" description="Disordered" evidence="19">
    <location>
        <begin position="498"/>
        <end position="519"/>
    </location>
</feature>
<evidence type="ECO:0000256" key="2">
    <source>
        <dbReference type="ARBA" id="ARBA00004609"/>
    </source>
</evidence>
<evidence type="ECO:0000256" key="12">
    <source>
        <dbReference type="ARBA" id="ARBA00023136"/>
    </source>
</evidence>
<dbReference type="GeneID" id="103738250"/>
<comment type="similarity">
    <text evidence="3 17">Belongs to the alkaline phosphatase family.</text>
</comment>
<dbReference type="AlphaFoldDB" id="A0A8C6RUS7"/>
<feature type="signal peptide" evidence="20">
    <location>
        <begin position="1"/>
        <end position="20"/>
    </location>
</feature>
<keyword evidence="11 16" id="KW-0460">Magnesium</keyword>
<evidence type="ECO:0000256" key="13">
    <source>
        <dbReference type="ARBA" id="ARBA00023180"/>
    </source>
</evidence>
<dbReference type="CDD" id="cd16012">
    <property type="entry name" value="ALP"/>
    <property type="match status" value="1"/>
</dbReference>
<feature type="binding site" evidence="16">
    <location>
        <position position="340"/>
    </location>
    <ligand>
        <name>Zn(2+)</name>
        <dbReference type="ChEBI" id="CHEBI:29105"/>
        <label>2</label>
    </ligand>
</feature>
<sequence>MQGTWVLLLSLSFRLQLSFGVIPGEEESPAFWNQKAAEALDAAKKLQPIQTSAKNLIIFLGDGMGVPTVTATRILKGQLNGHLGPETPLAMDRFPYMALSKTYNVDRQVPDSAGTATAYLCGVKANYKTIGLSAAARVDQCNTTFGNEVISVMYRAKEAGKSVGVVTTTQVQHASPAGTYAHTVNRNWYSDAEMPASALQEGCKDIAAQLVFNMDIDVILGGGRKFMFPKGTPDPEYPDDSSQSGARLDKLDLVKEWLLKHQGARYVWNRTELFEASQDSTVTHLMGLFEPVEMKYDIYRNSSLDPSLEEMTEVAVRMLSRNPQGFYLFVEGGRIDHGHHEGIAYLALTEAVMFDSAIDRAGQLTSEQDTLTLITADHSHVFTFGGYTLRGTSIFGLAPRSAQDDKSYTSILYGNGPGYVLNSGNRPNVTETESGDKTYRQQAAVPLSSETHGGEDVAIFARGPQAHLVHGVQEQSYVAHVMAFAGCLEPYTDCRLAPPADQSSSTTTPGQSSASGPGPAQLSLPLFGGMLLLVGVAMAS</sequence>
<feature type="binding site" evidence="16">
    <location>
        <position position="452"/>
    </location>
    <ligand>
        <name>Zn(2+)</name>
        <dbReference type="ChEBI" id="CHEBI:29105"/>
        <label>2</label>
    </ligand>
</feature>
<dbReference type="OrthoDB" id="5818554at2759"/>
<gene>
    <name evidence="21" type="primary">LOC103738250</name>
</gene>
<dbReference type="InterPro" id="IPR017850">
    <property type="entry name" value="Alkaline_phosphatase_core_sf"/>
</dbReference>
<keyword evidence="20" id="KW-0732">Signal</keyword>
<dbReference type="PANTHER" id="PTHR11596:SF30">
    <property type="entry name" value="INTESTINAL-TYPE ALKALINE PHOSPHATASE"/>
    <property type="match status" value="1"/>
</dbReference>
<dbReference type="FunFam" id="3.40.720.10:FF:000008">
    <property type="entry name" value="Alkaline phosphatase"/>
    <property type="match status" value="1"/>
</dbReference>
<feature type="active site" description="Phosphoserine intermediate" evidence="15">
    <location>
        <position position="112"/>
    </location>
</feature>
<evidence type="ECO:0000256" key="1">
    <source>
        <dbReference type="ARBA" id="ARBA00001913"/>
    </source>
</evidence>
<keyword evidence="6" id="KW-1003">Cell membrane</keyword>
<dbReference type="Pfam" id="PF00245">
    <property type="entry name" value="Alk_phosphatase"/>
    <property type="match status" value="1"/>
</dbReference>
<accession>A0A8C6RUS7</accession>
<evidence type="ECO:0000256" key="3">
    <source>
        <dbReference type="ARBA" id="ARBA00005984"/>
    </source>
</evidence>
<name>A0A8C6RUS7_NANGA</name>
<keyword evidence="10 16" id="KW-0862">Zinc</keyword>
<reference evidence="21" key="1">
    <citation type="submission" date="2025-08" db="UniProtKB">
        <authorList>
            <consortium name="Ensembl"/>
        </authorList>
    </citation>
    <scope>IDENTIFICATION</scope>
</reference>
<evidence type="ECO:0000256" key="11">
    <source>
        <dbReference type="ARBA" id="ARBA00022842"/>
    </source>
</evidence>
<evidence type="ECO:0000256" key="20">
    <source>
        <dbReference type="SAM" id="SignalP"/>
    </source>
</evidence>
<dbReference type="PRINTS" id="PR00113">
    <property type="entry name" value="ALKPHPHTASE"/>
</dbReference>
<dbReference type="PANTHER" id="PTHR11596">
    <property type="entry name" value="ALKALINE PHOSPHATASE"/>
    <property type="match status" value="1"/>
</dbReference>
<feature type="chain" id="PRO_5034398481" description="Alkaline phosphatase" evidence="20">
    <location>
        <begin position="21"/>
        <end position="540"/>
    </location>
</feature>
<protein>
    <recommendedName>
        <fullName evidence="5 18">Alkaline phosphatase</fullName>
        <ecNumber evidence="5 18">3.1.3.1</ecNumber>
    </recommendedName>
</protein>
<dbReference type="GO" id="GO:0004035">
    <property type="term" value="F:alkaline phosphatase activity"/>
    <property type="evidence" value="ECO:0007669"/>
    <property type="project" value="UniProtKB-EC"/>
</dbReference>
<dbReference type="Proteomes" id="UP000694381">
    <property type="component" value="Unassembled WGS sequence"/>
</dbReference>
<reference evidence="21" key="2">
    <citation type="submission" date="2025-09" db="UniProtKB">
        <authorList>
            <consortium name="Ensembl"/>
        </authorList>
    </citation>
    <scope>IDENTIFICATION</scope>
</reference>
<feature type="binding site" evidence="16">
    <location>
        <position position="62"/>
    </location>
    <ligand>
        <name>Mg(2+)</name>
        <dbReference type="ChEBI" id="CHEBI:18420"/>
    </ligand>
</feature>
<evidence type="ECO:0000256" key="16">
    <source>
        <dbReference type="PIRSR" id="PIRSR601952-2"/>
    </source>
</evidence>
<comment type="catalytic activity">
    <reaction evidence="18">
        <text>a phosphate monoester + H2O = an alcohol + phosphate</text>
        <dbReference type="Rhea" id="RHEA:15017"/>
        <dbReference type="ChEBI" id="CHEBI:15377"/>
        <dbReference type="ChEBI" id="CHEBI:30879"/>
        <dbReference type="ChEBI" id="CHEBI:43474"/>
        <dbReference type="ChEBI" id="CHEBI:67140"/>
        <dbReference type="EC" id="3.1.3.1"/>
    </reaction>
</comment>
<evidence type="ECO:0000256" key="5">
    <source>
        <dbReference type="ARBA" id="ARBA00012647"/>
    </source>
</evidence>
<evidence type="ECO:0000256" key="19">
    <source>
        <dbReference type="SAM" id="MobiDB-lite"/>
    </source>
</evidence>
<dbReference type="SUPFAM" id="SSF53649">
    <property type="entry name" value="Alkaline phosphatase-like"/>
    <property type="match status" value="1"/>
</dbReference>
<keyword evidence="9 18" id="KW-0378">Hydrolase</keyword>
<feature type="binding site" evidence="16">
    <location>
        <position position="175"/>
    </location>
    <ligand>
        <name>Mg(2+)</name>
        <dbReference type="ChEBI" id="CHEBI:18420"/>
    </ligand>
</feature>
<feature type="compositionally biased region" description="Low complexity" evidence="19">
    <location>
        <begin position="502"/>
        <end position="519"/>
    </location>
</feature>
<feature type="binding site" evidence="16">
    <location>
        <position position="378"/>
    </location>
    <ligand>
        <name>Zn(2+)</name>
        <dbReference type="ChEBI" id="CHEBI:29105"/>
        <label>2</label>
    </ligand>
</feature>
<comment type="subcellular location">
    <subcellularLocation>
        <location evidence="2">Cell membrane</location>
        <topology evidence="2">Lipid-anchor</topology>
        <topology evidence="2">GPI-anchor</topology>
    </subcellularLocation>
</comment>
<dbReference type="EC" id="3.1.3.1" evidence="5 18"/>
<dbReference type="PROSITE" id="PS00123">
    <property type="entry name" value="ALKALINE_PHOSPHATASE"/>
    <property type="match status" value="1"/>
</dbReference>
<evidence type="ECO:0000256" key="8">
    <source>
        <dbReference type="ARBA" id="ARBA00022723"/>
    </source>
</evidence>
<evidence type="ECO:0000256" key="10">
    <source>
        <dbReference type="ARBA" id="ARBA00022833"/>
    </source>
</evidence>
<keyword evidence="13" id="KW-0325">Glycoprotein</keyword>
<dbReference type="SMART" id="SM00098">
    <property type="entry name" value="alkPPc"/>
    <property type="match status" value="1"/>
</dbReference>
<comment type="subunit">
    <text evidence="4">Homodimer.</text>
</comment>
<organism evidence="21 22">
    <name type="scientific">Nannospalax galili</name>
    <name type="common">Northern Israeli blind subterranean mole rat</name>
    <name type="synonym">Spalax galili</name>
    <dbReference type="NCBI Taxonomy" id="1026970"/>
    <lineage>
        <taxon>Eukaryota</taxon>
        <taxon>Metazoa</taxon>
        <taxon>Chordata</taxon>
        <taxon>Craniata</taxon>
        <taxon>Vertebrata</taxon>
        <taxon>Euteleostomi</taxon>
        <taxon>Mammalia</taxon>
        <taxon>Eutheria</taxon>
        <taxon>Euarchontoglires</taxon>
        <taxon>Glires</taxon>
        <taxon>Rodentia</taxon>
        <taxon>Myomorpha</taxon>
        <taxon>Muroidea</taxon>
        <taxon>Spalacidae</taxon>
        <taxon>Spalacinae</taxon>
        <taxon>Nannospalax</taxon>
    </lineage>
</organism>
<evidence type="ECO:0000256" key="14">
    <source>
        <dbReference type="ARBA" id="ARBA00023288"/>
    </source>
</evidence>
<evidence type="ECO:0000256" key="4">
    <source>
        <dbReference type="ARBA" id="ARBA00011738"/>
    </source>
</evidence>
<keyword evidence="8 16" id="KW-0479">Metal-binding</keyword>
<dbReference type="Gene3D" id="3.40.720.10">
    <property type="entry name" value="Alkaline Phosphatase, subunit A"/>
    <property type="match status" value="1"/>
</dbReference>
<evidence type="ECO:0000313" key="22">
    <source>
        <dbReference type="Proteomes" id="UP000694381"/>
    </source>
</evidence>
<dbReference type="GeneTree" id="ENSGT00950000183063"/>
<feature type="binding site" evidence="16">
    <location>
        <position position="336"/>
    </location>
    <ligand>
        <name>Zn(2+)</name>
        <dbReference type="ChEBI" id="CHEBI:29105"/>
        <label>2</label>
    </ligand>
</feature>
<feature type="binding site" evidence="16">
    <location>
        <position position="331"/>
    </location>
    <ligand>
        <name>Mg(2+)</name>
        <dbReference type="ChEBI" id="CHEBI:18420"/>
    </ligand>
</feature>
<keyword evidence="7" id="KW-0336">GPI-anchor</keyword>
<proteinExistence type="inferred from homology"/>
<evidence type="ECO:0000256" key="15">
    <source>
        <dbReference type="PIRSR" id="PIRSR601952-1"/>
    </source>
</evidence>
<evidence type="ECO:0000256" key="17">
    <source>
        <dbReference type="RuleBase" id="RU003946"/>
    </source>
</evidence>
<keyword evidence="22" id="KW-1185">Reference proteome</keyword>
<comment type="cofactor">
    <cofactor evidence="1">
        <name>Ca(2+)</name>
        <dbReference type="ChEBI" id="CHEBI:29108"/>
    </cofactor>
</comment>
<dbReference type="GO" id="GO:0071773">
    <property type="term" value="P:cellular response to BMP stimulus"/>
    <property type="evidence" value="ECO:0007669"/>
    <property type="project" value="Ensembl"/>
</dbReference>
<dbReference type="Ensembl" id="ENSNGAT00000028432.1">
    <property type="protein sequence ID" value="ENSNGAP00000022744.1"/>
    <property type="gene ID" value="ENSNGAG00000021522.1"/>
</dbReference>
<dbReference type="GO" id="GO:0005886">
    <property type="term" value="C:plasma membrane"/>
    <property type="evidence" value="ECO:0007669"/>
    <property type="project" value="UniProtKB-SubCell"/>
</dbReference>
<feature type="binding site" evidence="16">
    <location>
        <position position="62"/>
    </location>
    <ligand>
        <name>Zn(2+)</name>
        <dbReference type="ChEBI" id="CHEBI:29105"/>
        <label>2</label>
    </ligand>
</feature>